<dbReference type="AlphaFoldDB" id="A0A1Q8STJ0"/>
<dbReference type="Pfam" id="PF00583">
    <property type="entry name" value="Acetyltransf_1"/>
    <property type="match status" value="1"/>
</dbReference>
<organism evidence="4 5">
    <name type="scientific">Salinicola socius</name>
    <dbReference type="NCBI Taxonomy" id="404433"/>
    <lineage>
        <taxon>Bacteria</taxon>
        <taxon>Pseudomonadati</taxon>
        <taxon>Pseudomonadota</taxon>
        <taxon>Gammaproteobacteria</taxon>
        <taxon>Oceanospirillales</taxon>
        <taxon>Halomonadaceae</taxon>
        <taxon>Salinicola</taxon>
    </lineage>
</organism>
<keyword evidence="5" id="KW-1185">Reference proteome</keyword>
<evidence type="ECO:0000256" key="2">
    <source>
        <dbReference type="ARBA" id="ARBA00023315"/>
    </source>
</evidence>
<dbReference type="STRING" id="404433.BTW07_07780"/>
<dbReference type="CDD" id="cd04301">
    <property type="entry name" value="NAT_SF"/>
    <property type="match status" value="1"/>
</dbReference>
<gene>
    <name evidence="4" type="ORF">BTW07_07780</name>
</gene>
<comment type="caution">
    <text evidence="4">The sequence shown here is derived from an EMBL/GenBank/DDBJ whole genome shotgun (WGS) entry which is preliminary data.</text>
</comment>
<reference evidence="4 5" key="1">
    <citation type="submission" date="2016-12" db="EMBL/GenBank/DDBJ databases">
        <title>Draft genome sequences of strains Salinicola socius SMB35, Salinicola sp. MH3R3-1 and Chromohalobacter sp. SMB17 from the Verkhnekamsk potash mining region of Russia.</title>
        <authorList>
            <person name="Mavrodi D.V."/>
            <person name="Olsson B.E."/>
            <person name="Korsakova E.S."/>
            <person name="Pyankova A."/>
            <person name="Mavrodi O.V."/>
            <person name="Plotnikova E.G."/>
        </authorList>
    </citation>
    <scope>NUCLEOTIDE SEQUENCE [LARGE SCALE GENOMIC DNA]</scope>
    <source>
        <strain evidence="4 5">SMB35</strain>
    </source>
</reference>
<protein>
    <submittedName>
        <fullName evidence="4">GNAT family N-acetyltransferase</fullName>
    </submittedName>
</protein>
<evidence type="ECO:0000313" key="4">
    <source>
        <dbReference type="EMBL" id="OLO04692.1"/>
    </source>
</evidence>
<dbReference type="PROSITE" id="PS51186">
    <property type="entry name" value="GNAT"/>
    <property type="match status" value="1"/>
</dbReference>
<evidence type="ECO:0000256" key="1">
    <source>
        <dbReference type="ARBA" id="ARBA00022679"/>
    </source>
</evidence>
<name>A0A1Q8STJ0_9GAMM</name>
<dbReference type="Proteomes" id="UP000186878">
    <property type="component" value="Unassembled WGS sequence"/>
</dbReference>
<dbReference type="InterPro" id="IPR016181">
    <property type="entry name" value="Acyl_CoA_acyltransferase"/>
</dbReference>
<evidence type="ECO:0000313" key="5">
    <source>
        <dbReference type="Proteomes" id="UP000186878"/>
    </source>
</evidence>
<keyword evidence="1 4" id="KW-0808">Transferase</keyword>
<dbReference type="InterPro" id="IPR050832">
    <property type="entry name" value="Bact_Acetyltransf"/>
</dbReference>
<dbReference type="OrthoDB" id="9792929at2"/>
<accession>A0A1Q8STJ0</accession>
<proteinExistence type="predicted"/>
<dbReference type="PANTHER" id="PTHR43877">
    <property type="entry name" value="AMINOALKYLPHOSPHONATE N-ACETYLTRANSFERASE-RELATED-RELATED"/>
    <property type="match status" value="1"/>
</dbReference>
<dbReference type="RefSeq" id="WP_075569593.1">
    <property type="nucleotide sequence ID" value="NZ_MSDO01000009.1"/>
</dbReference>
<dbReference type="InterPro" id="IPR000182">
    <property type="entry name" value="GNAT_dom"/>
</dbReference>
<dbReference type="Gene3D" id="3.40.630.30">
    <property type="match status" value="1"/>
</dbReference>
<keyword evidence="2" id="KW-0012">Acyltransferase</keyword>
<feature type="domain" description="N-acetyltransferase" evidence="3">
    <location>
        <begin position="2"/>
        <end position="148"/>
    </location>
</feature>
<dbReference type="PANTHER" id="PTHR43877:SF2">
    <property type="entry name" value="AMINOALKYLPHOSPHONATE N-ACETYLTRANSFERASE-RELATED"/>
    <property type="match status" value="1"/>
</dbReference>
<dbReference type="GO" id="GO:0016747">
    <property type="term" value="F:acyltransferase activity, transferring groups other than amino-acyl groups"/>
    <property type="evidence" value="ECO:0007669"/>
    <property type="project" value="InterPro"/>
</dbReference>
<evidence type="ECO:0000259" key="3">
    <source>
        <dbReference type="PROSITE" id="PS51186"/>
    </source>
</evidence>
<dbReference type="SUPFAM" id="SSF55729">
    <property type="entry name" value="Acyl-CoA N-acyltransferases (Nat)"/>
    <property type="match status" value="1"/>
</dbReference>
<dbReference type="EMBL" id="MSDO01000009">
    <property type="protein sequence ID" value="OLO04692.1"/>
    <property type="molecule type" value="Genomic_DNA"/>
</dbReference>
<sequence length="148" mass="16506">MPTIRVAKPEDIDDLALLVDGYRQFYRQPSDPEGARHFLIQRFEREDAHLLIALDGTGSAVGFVQLFPVPSTTSLGSRWILNDLFVVPEGRCRGIGSALLQAARNLAAAHGVAQLMLRTQIDNLTAQSRYQSLGWQRDEAFHTFLLTV</sequence>